<sequence>MGRLSDQAGELAHRLGDRAEAVCRHYLSKGCREGRYWMVGDAHNTPGRSLYVRLTGSEDGRGAAGKWTDAATGEHGDLLDIIALVCGHVQLGDTLDEARRFLSLPDPEPCPEGLRRRGEPKAPTGSPESARRLFAASRPVRGSLVQAHLRARGITDLRADDPLRFHPRCYYTPSRKDLPGTRRAWPAMIAAVTDLDDSITGVHRTYLASGLGPAAPTKAPVATPRRAMGFLLGNGVRFGGADAVMAAGEGVETILSLRQVVPAVPMIAALSSAHLSAILFPPALRRLYVARDDDPAGDAALATLSERAATAGIEVVPLSPILGDFNDDLRLVGPERTCASLAVQLVPEDANRFLTISG</sequence>
<dbReference type="RefSeq" id="WP_208633318.1">
    <property type="nucleotide sequence ID" value="NZ_CP059319.1"/>
</dbReference>
<organism evidence="4 5">
    <name type="scientific">Rhizorhabdus wittichii</name>
    <dbReference type="NCBI Taxonomy" id="160791"/>
    <lineage>
        <taxon>Bacteria</taxon>
        <taxon>Pseudomonadati</taxon>
        <taxon>Pseudomonadota</taxon>
        <taxon>Alphaproteobacteria</taxon>
        <taxon>Sphingomonadales</taxon>
        <taxon>Sphingomonadaceae</taxon>
        <taxon>Rhizorhabdus</taxon>
    </lineage>
</organism>
<dbReference type="InterPro" id="IPR034154">
    <property type="entry name" value="TOPRIM_DnaG/twinkle"/>
</dbReference>
<feature type="domain" description="DUF7146" evidence="3">
    <location>
        <begin position="126"/>
        <end position="238"/>
    </location>
</feature>
<dbReference type="AlphaFoldDB" id="A0A975D3V7"/>
<evidence type="ECO:0000313" key="5">
    <source>
        <dbReference type="Proteomes" id="UP000664914"/>
    </source>
</evidence>
<evidence type="ECO:0000256" key="1">
    <source>
        <dbReference type="SAM" id="MobiDB-lite"/>
    </source>
</evidence>
<feature type="region of interest" description="Disordered" evidence="1">
    <location>
        <begin position="106"/>
        <end position="130"/>
    </location>
</feature>
<reference evidence="4" key="1">
    <citation type="submission" date="2020-07" db="EMBL/GenBank/DDBJ databases">
        <authorList>
            <person name="Camacho E."/>
        </authorList>
    </citation>
    <scope>NUCLEOTIDE SEQUENCE</scope>
    <source>
        <strain evidence="4">MPO218</strain>
    </source>
</reference>
<dbReference type="Pfam" id="PF13362">
    <property type="entry name" value="Toprim_3"/>
    <property type="match status" value="1"/>
</dbReference>
<dbReference type="Proteomes" id="UP000664914">
    <property type="component" value="Chromosome"/>
</dbReference>
<feature type="domain" description="Toprim" evidence="2">
    <location>
        <begin position="245"/>
        <end position="334"/>
    </location>
</feature>
<evidence type="ECO:0000313" key="4">
    <source>
        <dbReference type="EMBL" id="QTH22522.1"/>
    </source>
</evidence>
<name>A0A975D3V7_9SPHN</name>
<proteinExistence type="predicted"/>
<gene>
    <name evidence="4" type="ORF">HRJ34_03050</name>
</gene>
<dbReference type="InterPro" id="IPR055570">
    <property type="entry name" value="DUF7146"/>
</dbReference>
<accession>A0A975D3V7</accession>
<dbReference type="EMBL" id="CP059319">
    <property type="protein sequence ID" value="QTH22522.1"/>
    <property type="molecule type" value="Genomic_DNA"/>
</dbReference>
<reference evidence="4" key="2">
    <citation type="submission" date="2021-04" db="EMBL/GenBank/DDBJ databases">
        <title>Isolation and genomic analysis of the ibuprofen-degrading bacterium Sphingomonas strain MPO218.</title>
        <authorList>
            <person name="Aulestia M."/>
            <person name="Flores A."/>
            <person name="Mangas E.L."/>
            <person name="Perez-Pulido A.J."/>
            <person name="Santero E."/>
            <person name="Camacho E.M."/>
        </authorList>
    </citation>
    <scope>NUCLEOTIDE SEQUENCE</scope>
    <source>
        <strain evidence="4">MPO218</strain>
    </source>
</reference>
<dbReference type="Pfam" id="PF23639">
    <property type="entry name" value="DUF7146"/>
    <property type="match status" value="1"/>
</dbReference>
<dbReference type="InterPro" id="IPR006171">
    <property type="entry name" value="TOPRIM_dom"/>
</dbReference>
<dbReference type="CDD" id="cd01029">
    <property type="entry name" value="TOPRIM_primases"/>
    <property type="match status" value="1"/>
</dbReference>
<protein>
    <submittedName>
        <fullName evidence="4">Toprim domain-containing protein</fullName>
    </submittedName>
</protein>
<evidence type="ECO:0000259" key="2">
    <source>
        <dbReference type="Pfam" id="PF13362"/>
    </source>
</evidence>
<evidence type="ECO:0000259" key="3">
    <source>
        <dbReference type="Pfam" id="PF23639"/>
    </source>
</evidence>